<evidence type="ECO:0000313" key="2">
    <source>
        <dbReference type="Proteomes" id="UP001215151"/>
    </source>
</evidence>
<protein>
    <submittedName>
        <fullName evidence="1">Uncharacterized protein</fullName>
    </submittedName>
</protein>
<organism evidence="1 2">
    <name type="scientific">Trametes cubensis</name>
    <dbReference type="NCBI Taxonomy" id="1111947"/>
    <lineage>
        <taxon>Eukaryota</taxon>
        <taxon>Fungi</taxon>
        <taxon>Dikarya</taxon>
        <taxon>Basidiomycota</taxon>
        <taxon>Agaricomycotina</taxon>
        <taxon>Agaricomycetes</taxon>
        <taxon>Polyporales</taxon>
        <taxon>Polyporaceae</taxon>
        <taxon>Trametes</taxon>
    </lineage>
</organism>
<comment type="caution">
    <text evidence="1">The sequence shown here is derived from an EMBL/GenBank/DDBJ whole genome shotgun (WGS) entry which is preliminary data.</text>
</comment>
<gene>
    <name evidence="1" type="ORF">ONZ51_g7557</name>
</gene>
<name>A0AAD7TQA4_9APHY</name>
<dbReference type="EMBL" id="JAPEVG010000205">
    <property type="protein sequence ID" value="KAJ8473932.1"/>
    <property type="molecule type" value="Genomic_DNA"/>
</dbReference>
<dbReference type="Proteomes" id="UP001215151">
    <property type="component" value="Unassembled WGS sequence"/>
</dbReference>
<reference evidence="1" key="1">
    <citation type="submission" date="2022-11" db="EMBL/GenBank/DDBJ databases">
        <title>Genome Sequence of Cubamyces cubensis.</title>
        <authorList>
            <person name="Buettner E."/>
        </authorList>
    </citation>
    <scope>NUCLEOTIDE SEQUENCE</scope>
    <source>
        <strain evidence="1">MPL-01</strain>
    </source>
</reference>
<evidence type="ECO:0000313" key="1">
    <source>
        <dbReference type="EMBL" id="KAJ8473932.1"/>
    </source>
</evidence>
<sequence length="238" mass="27114">MPPTPHLTITSKMSQRMLEILHVLLNSQLTRTGEFYPADKLSSMDILHAAARVDAPYALSTLPLQEARWDFKYPSLRDAILSMNGKPIPIRLICVLENVAFNKNPPYIDVHPLYDNDAVTGNAILGDPAAFDPEFDYDREHHPIRLSIEPRVQEHADGSQRNSLNQSKYILDVFDNTQLRFEDRTRVVVPAMLKRNDLVIATCHLRLHADPRNSGPSYDLVVRELRLVHLAVSYIEDL</sequence>
<proteinExistence type="predicted"/>
<keyword evidence="2" id="KW-1185">Reference proteome</keyword>
<accession>A0AAD7TQA4</accession>
<dbReference type="AlphaFoldDB" id="A0AAD7TQA4"/>